<accession>A0A5B7CVW3</accession>
<protein>
    <submittedName>
        <fullName evidence="1">Uncharacterized protein</fullName>
    </submittedName>
</protein>
<name>A0A5B7CVW3_PORTR</name>
<dbReference type="AlphaFoldDB" id="A0A5B7CVW3"/>
<proteinExistence type="predicted"/>
<sequence length="89" mass="9052">MKINCLGSFECSASFVLLPAAAVTVLAAPSSLTVISPSGAARESAGSLWLSVKLILALWGLCLPVDCVGGEGVLRGETGEVVVGSRMEM</sequence>
<organism evidence="1 2">
    <name type="scientific">Portunus trituberculatus</name>
    <name type="common">Swimming crab</name>
    <name type="synonym">Neptunus trituberculatus</name>
    <dbReference type="NCBI Taxonomy" id="210409"/>
    <lineage>
        <taxon>Eukaryota</taxon>
        <taxon>Metazoa</taxon>
        <taxon>Ecdysozoa</taxon>
        <taxon>Arthropoda</taxon>
        <taxon>Crustacea</taxon>
        <taxon>Multicrustacea</taxon>
        <taxon>Malacostraca</taxon>
        <taxon>Eumalacostraca</taxon>
        <taxon>Eucarida</taxon>
        <taxon>Decapoda</taxon>
        <taxon>Pleocyemata</taxon>
        <taxon>Brachyura</taxon>
        <taxon>Eubrachyura</taxon>
        <taxon>Portunoidea</taxon>
        <taxon>Portunidae</taxon>
        <taxon>Portuninae</taxon>
        <taxon>Portunus</taxon>
    </lineage>
</organism>
<gene>
    <name evidence="1" type="ORF">E2C01_006277</name>
</gene>
<dbReference type="Proteomes" id="UP000324222">
    <property type="component" value="Unassembled WGS sequence"/>
</dbReference>
<comment type="caution">
    <text evidence="1">The sequence shown here is derived from an EMBL/GenBank/DDBJ whole genome shotgun (WGS) entry which is preliminary data.</text>
</comment>
<reference evidence="1 2" key="1">
    <citation type="submission" date="2019-05" db="EMBL/GenBank/DDBJ databases">
        <title>Another draft genome of Portunus trituberculatus and its Hox gene families provides insights of decapod evolution.</title>
        <authorList>
            <person name="Jeong J.-H."/>
            <person name="Song I."/>
            <person name="Kim S."/>
            <person name="Choi T."/>
            <person name="Kim D."/>
            <person name="Ryu S."/>
            <person name="Kim W."/>
        </authorList>
    </citation>
    <scope>NUCLEOTIDE SEQUENCE [LARGE SCALE GENOMIC DNA]</scope>
    <source>
        <tissue evidence="1">Muscle</tissue>
    </source>
</reference>
<evidence type="ECO:0000313" key="2">
    <source>
        <dbReference type="Proteomes" id="UP000324222"/>
    </source>
</evidence>
<keyword evidence="2" id="KW-1185">Reference proteome</keyword>
<evidence type="ECO:0000313" key="1">
    <source>
        <dbReference type="EMBL" id="MPC13539.1"/>
    </source>
</evidence>
<dbReference type="EMBL" id="VSRR010000288">
    <property type="protein sequence ID" value="MPC13539.1"/>
    <property type="molecule type" value="Genomic_DNA"/>
</dbReference>